<organism evidence="1 2">
    <name type="scientific">Aspergillus mulundensis</name>
    <dbReference type="NCBI Taxonomy" id="1810919"/>
    <lineage>
        <taxon>Eukaryota</taxon>
        <taxon>Fungi</taxon>
        <taxon>Dikarya</taxon>
        <taxon>Ascomycota</taxon>
        <taxon>Pezizomycotina</taxon>
        <taxon>Eurotiomycetes</taxon>
        <taxon>Eurotiomycetidae</taxon>
        <taxon>Eurotiales</taxon>
        <taxon>Aspergillaceae</taxon>
        <taxon>Aspergillus</taxon>
        <taxon>Aspergillus subgen. Nidulantes</taxon>
    </lineage>
</organism>
<reference evidence="1 2" key="1">
    <citation type="journal article" date="2018" name="IMA Fungus">
        <title>IMA Genome-F 9: Draft genome sequence of Annulohypoxylon stygium, Aspergillus mulundensis, Berkeleyomyces basicola (syn. Thielaviopsis basicola), Ceratocystis smalleyi, two Cercospora beticola strains, Coleophoma cylindrospora, Fusarium fracticaudum, Phialophora cf. hyalina, and Morchella septimelata.</title>
        <authorList>
            <person name="Wingfield B.D."/>
            <person name="Bills G.F."/>
            <person name="Dong Y."/>
            <person name="Huang W."/>
            <person name="Nel W.J."/>
            <person name="Swalarsk-Parry B.S."/>
            <person name="Vaghefi N."/>
            <person name="Wilken P.M."/>
            <person name="An Z."/>
            <person name="de Beer Z.W."/>
            <person name="De Vos L."/>
            <person name="Chen L."/>
            <person name="Duong T.A."/>
            <person name="Gao Y."/>
            <person name="Hammerbacher A."/>
            <person name="Kikkert J.R."/>
            <person name="Li Y."/>
            <person name="Li H."/>
            <person name="Li K."/>
            <person name="Li Q."/>
            <person name="Liu X."/>
            <person name="Ma X."/>
            <person name="Naidoo K."/>
            <person name="Pethybridge S.J."/>
            <person name="Sun J."/>
            <person name="Steenkamp E.T."/>
            <person name="van der Nest M.A."/>
            <person name="van Wyk S."/>
            <person name="Wingfield M.J."/>
            <person name="Xiong C."/>
            <person name="Yue Q."/>
            <person name="Zhang X."/>
        </authorList>
    </citation>
    <scope>NUCLEOTIDE SEQUENCE [LARGE SCALE GENOMIC DNA]</scope>
    <source>
        <strain evidence="1 2">DSM 5745</strain>
    </source>
</reference>
<gene>
    <name evidence="1" type="ORF">DSM5745_04470</name>
</gene>
<dbReference type="AlphaFoldDB" id="A0A3D8SDG8"/>
<protein>
    <submittedName>
        <fullName evidence="1">Uncharacterized protein</fullName>
    </submittedName>
</protein>
<dbReference type="EMBL" id="PVWQ01000004">
    <property type="protein sequence ID" value="RDW84144.1"/>
    <property type="molecule type" value="Genomic_DNA"/>
</dbReference>
<keyword evidence="2" id="KW-1185">Reference proteome</keyword>
<evidence type="ECO:0000313" key="2">
    <source>
        <dbReference type="Proteomes" id="UP000256690"/>
    </source>
</evidence>
<accession>A0A3D8SDG8</accession>
<dbReference type="Proteomes" id="UP000256690">
    <property type="component" value="Unassembled WGS sequence"/>
</dbReference>
<dbReference type="GeneID" id="38114840"/>
<name>A0A3D8SDG8_9EURO</name>
<comment type="caution">
    <text evidence="1">The sequence shown here is derived from an EMBL/GenBank/DDBJ whole genome shotgun (WGS) entry which is preliminary data.</text>
</comment>
<dbReference type="STRING" id="1810919.A0A3D8SDG8"/>
<dbReference type="RefSeq" id="XP_026605482.1">
    <property type="nucleotide sequence ID" value="XM_026746486.1"/>
</dbReference>
<proteinExistence type="predicted"/>
<sequence>MADPILAERKRRRQQLSDMYEAVKTLGPRLSLAQLVEVNIQREEMSDRMTLLDSTGPQFFTPYKGPVSAPEIYTLQDYVALDEDAYHNARELAWFLRQYFLQCQGALHYTTSPPGVSYSDLGDFGSGDLAEYTFGSAWEVTAAWHALHSGAPHSVLLMRCEMPDGDALFHGEIKTAIRVMHGQLRRSSTRPHLVAPVLLFSAIGQHHVRIIEAYHDGKKLIVRTTPLIDMRKRDEERLIGLTRWCLGGPSSKSTT</sequence>
<evidence type="ECO:0000313" key="1">
    <source>
        <dbReference type="EMBL" id="RDW84144.1"/>
    </source>
</evidence>
<dbReference type="OrthoDB" id="4177740at2759"/>